<feature type="region of interest" description="Disordered" evidence="1">
    <location>
        <begin position="615"/>
        <end position="644"/>
    </location>
</feature>
<name>A0A0W0G2V5_MONRR</name>
<dbReference type="PANTHER" id="PTHR38248:SF2">
    <property type="entry name" value="FUNK1 11"/>
    <property type="match status" value="1"/>
</dbReference>
<feature type="domain" description="Fungal-type protein kinase" evidence="2">
    <location>
        <begin position="508"/>
        <end position="671"/>
    </location>
</feature>
<protein>
    <recommendedName>
        <fullName evidence="2">Fungal-type protein kinase domain-containing protein</fullName>
    </recommendedName>
</protein>
<feature type="compositionally biased region" description="Basic and acidic residues" evidence="1">
    <location>
        <begin position="428"/>
        <end position="445"/>
    </location>
</feature>
<feature type="region of interest" description="Disordered" evidence="1">
    <location>
        <begin position="38"/>
        <end position="68"/>
    </location>
</feature>
<evidence type="ECO:0000256" key="1">
    <source>
        <dbReference type="SAM" id="MobiDB-lite"/>
    </source>
</evidence>
<gene>
    <name evidence="3" type="ORF">WG66_4513</name>
</gene>
<dbReference type="EMBL" id="LATX01001284">
    <property type="protein sequence ID" value="KTB42910.1"/>
    <property type="molecule type" value="Genomic_DNA"/>
</dbReference>
<feature type="region of interest" description="Disordered" evidence="1">
    <location>
        <begin position="428"/>
        <end position="474"/>
    </location>
</feature>
<reference evidence="3 4" key="1">
    <citation type="submission" date="2015-12" db="EMBL/GenBank/DDBJ databases">
        <title>Draft genome sequence of Moniliophthora roreri, the causal agent of frosty pod rot of cacao.</title>
        <authorList>
            <person name="Aime M.C."/>
            <person name="Diaz-Valderrama J.R."/>
            <person name="Kijpornyongpan T."/>
            <person name="Phillips-Mora W."/>
        </authorList>
    </citation>
    <scope>NUCLEOTIDE SEQUENCE [LARGE SCALE GENOMIC DNA]</scope>
    <source>
        <strain evidence="3 4">MCA 2952</strain>
    </source>
</reference>
<accession>A0A0W0G2V5</accession>
<comment type="caution">
    <text evidence="3">The sequence shown here is derived from an EMBL/GenBank/DDBJ whole genome shotgun (WGS) entry which is preliminary data.</text>
</comment>
<dbReference type="InterPro" id="IPR011009">
    <property type="entry name" value="Kinase-like_dom_sf"/>
</dbReference>
<dbReference type="eggNOG" id="ENOG502SQDH">
    <property type="taxonomic scope" value="Eukaryota"/>
</dbReference>
<dbReference type="PANTHER" id="PTHR38248">
    <property type="entry name" value="FUNK1 6"/>
    <property type="match status" value="1"/>
</dbReference>
<dbReference type="AlphaFoldDB" id="A0A0W0G2V5"/>
<sequence length="973" mass="110443">MAFRLRFAIMGVRTCCKVPAVNMLSPLENLQHVHTAHSYHTTTPSENLNTRRRLSSKASSKKSSEKLPDPAHISLHHLILLPPPPESVQGEQVCYINIHQAAGRGFGWISYLCGIRILGTIAVDVGTLMCHCGLLAFDLYNDTLRKSKSKPNNPDNSIHSTPQNCGIAGLAEYSADERICFLPNLEKINIDMGEKESSSFVDMLKALLARMLMSDDNISTITADLSSDEASKVIRTLQGSAAGLYDDLISSAIDFCNKDLSTDPNQKGKTEVSADVKLCREMKESIREYCKASTEAERYKHLVSALNTVLCNFRSHKFKDLMTPAELGDSELIFVTNDPAVIVTQATGTERKPDIIATSPRTLENWFGVTDELEWTKLRDEINEGSKPRAGLQRGWLDVLQPWVLNKSKKLLRSERLEKVFSEKDLTEVAPRDDQVTEKEDHHTADGPGPGTSSRKRRRESETDVESTSKRQRTLINNCPLRESPISNAQYANASAPPLDNLCSPDMQLAYYALERLCVAWNITHTTGIILQDTELQLWYYDSQGCIQTHYIDILQQLPLFVVMVMIFQRFNSRMWGVRDTEISCPEESKTYYIIEDTTKGPRFELCGRRPFTAHVSEKQNHSQHPMNTRSKGDVDAEPDPSPEEKFFKAAWPDTSRNKEPAILDEAHRRADELLQEPLRSYVKDHIPIVNTWRELSDTSTALIRCFLGLSTENGQVQLWMTCPILEPARKLAPQAFWVALWEAIRCHYILWHIGVAHGDISLSNIMYREVTGKCILNDFDLATLMDPGTEVPDCKGYECTGTRPFMALDLPNEEGVMGHTQRRYRHDLESFCWVLVWVGACVQDGQEELTGRFEKMVMGTHNDVYKEKLVLLMKVASYATTGDYATLLPIIRLWLIWWRRFYGDRNEEIILLGRASERKSAHFINECFVQSVRKARVPNFDVPMEIDWLSVDVPASLWRQYQERHALGSDSS</sequence>
<dbReference type="Pfam" id="PF17667">
    <property type="entry name" value="Pkinase_fungal"/>
    <property type="match status" value="2"/>
</dbReference>
<feature type="compositionally biased region" description="Polar residues" evidence="1">
    <location>
        <begin position="38"/>
        <end position="48"/>
    </location>
</feature>
<evidence type="ECO:0000313" key="3">
    <source>
        <dbReference type="EMBL" id="KTB42910.1"/>
    </source>
</evidence>
<dbReference type="Proteomes" id="UP000054988">
    <property type="component" value="Unassembled WGS sequence"/>
</dbReference>
<dbReference type="InterPro" id="IPR040976">
    <property type="entry name" value="Pkinase_fungal"/>
</dbReference>
<evidence type="ECO:0000313" key="4">
    <source>
        <dbReference type="Proteomes" id="UP000054988"/>
    </source>
</evidence>
<dbReference type="SUPFAM" id="SSF56112">
    <property type="entry name" value="Protein kinase-like (PK-like)"/>
    <property type="match status" value="1"/>
</dbReference>
<feature type="domain" description="Fungal-type protein kinase" evidence="2">
    <location>
        <begin position="737"/>
        <end position="839"/>
    </location>
</feature>
<organism evidence="3 4">
    <name type="scientific">Moniliophthora roreri</name>
    <name type="common">Frosty pod rot fungus</name>
    <name type="synonym">Monilia roreri</name>
    <dbReference type="NCBI Taxonomy" id="221103"/>
    <lineage>
        <taxon>Eukaryota</taxon>
        <taxon>Fungi</taxon>
        <taxon>Dikarya</taxon>
        <taxon>Basidiomycota</taxon>
        <taxon>Agaricomycotina</taxon>
        <taxon>Agaricomycetes</taxon>
        <taxon>Agaricomycetidae</taxon>
        <taxon>Agaricales</taxon>
        <taxon>Marasmiineae</taxon>
        <taxon>Marasmiaceae</taxon>
        <taxon>Moniliophthora</taxon>
    </lineage>
</organism>
<proteinExistence type="predicted"/>
<dbReference type="Gene3D" id="1.10.510.10">
    <property type="entry name" value="Transferase(Phosphotransferase) domain 1"/>
    <property type="match status" value="1"/>
</dbReference>
<evidence type="ECO:0000259" key="2">
    <source>
        <dbReference type="Pfam" id="PF17667"/>
    </source>
</evidence>